<name>A0A0F9VMX4_9ZZZZ</name>
<gene>
    <name evidence="2" type="ORF">LCGC14_0464950</name>
</gene>
<feature type="transmembrane region" description="Helical" evidence="1">
    <location>
        <begin position="60"/>
        <end position="80"/>
    </location>
</feature>
<reference evidence="2" key="1">
    <citation type="journal article" date="2015" name="Nature">
        <title>Complex archaea that bridge the gap between prokaryotes and eukaryotes.</title>
        <authorList>
            <person name="Spang A."/>
            <person name="Saw J.H."/>
            <person name="Jorgensen S.L."/>
            <person name="Zaremba-Niedzwiedzka K."/>
            <person name="Martijn J."/>
            <person name="Lind A.E."/>
            <person name="van Eijk R."/>
            <person name="Schleper C."/>
            <person name="Guy L."/>
            <person name="Ettema T.J."/>
        </authorList>
    </citation>
    <scope>NUCLEOTIDE SEQUENCE</scope>
</reference>
<comment type="caution">
    <text evidence="2">The sequence shown here is derived from an EMBL/GenBank/DDBJ whole genome shotgun (WGS) entry which is preliminary data.</text>
</comment>
<dbReference type="EMBL" id="LAZR01000483">
    <property type="protein sequence ID" value="KKN67148.1"/>
    <property type="molecule type" value="Genomic_DNA"/>
</dbReference>
<accession>A0A0F9VMX4</accession>
<evidence type="ECO:0000313" key="2">
    <source>
        <dbReference type="EMBL" id="KKN67148.1"/>
    </source>
</evidence>
<organism evidence="2">
    <name type="scientific">marine sediment metagenome</name>
    <dbReference type="NCBI Taxonomy" id="412755"/>
    <lineage>
        <taxon>unclassified sequences</taxon>
        <taxon>metagenomes</taxon>
        <taxon>ecological metagenomes</taxon>
    </lineage>
</organism>
<keyword evidence="1" id="KW-0472">Membrane</keyword>
<keyword evidence="1" id="KW-1133">Transmembrane helix</keyword>
<feature type="transmembrane region" description="Helical" evidence="1">
    <location>
        <begin position="21"/>
        <end position="40"/>
    </location>
</feature>
<keyword evidence="1" id="KW-0812">Transmembrane</keyword>
<sequence>MSEITALELNKKLDFYSSVSGAIWTISLGLAILISLFLVYRKFIVGVSIASGPDNNFILLMADFMLFITAALFLCVSFINDLFRRFFNEKVNGLEYEVEKVIRGKEK</sequence>
<protein>
    <submittedName>
        <fullName evidence="2">Uncharacterized protein</fullName>
    </submittedName>
</protein>
<evidence type="ECO:0000256" key="1">
    <source>
        <dbReference type="SAM" id="Phobius"/>
    </source>
</evidence>
<proteinExistence type="predicted"/>
<dbReference type="AlphaFoldDB" id="A0A0F9VMX4"/>